<evidence type="ECO:0000313" key="3">
    <source>
        <dbReference type="Proteomes" id="UP000467700"/>
    </source>
</evidence>
<dbReference type="AlphaFoldDB" id="A0A8S0XQ82"/>
<evidence type="ECO:0000313" key="2">
    <source>
        <dbReference type="EMBL" id="CAA7262697.1"/>
    </source>
</evidence>
<dbReference type="Proteomes" id="UP000467700">
    <property type="component" value="Unassembled WGS sequence"/>
</dbReference>
<dbReference type="OrthoDB" id="3268861at2759"/>
<organism evidence="2 3">
    <name type="scientific">Cyclocybe aegerita</name>
    <name type="common">Black poplar mushroom</name>
    <name type="synonym">Agrocybe aegerita</name>
    <dbReference type="NCBI Taxonomy" id="1973307"/>
    <lineage>
        <taxon>Eukaryota</taxon>
        <taxon>Fungi</taxon>
        <taxon>Dikarya</taxon>
        <taxon>Basidiomycota</taxon>
        <taxon>Agaricomycotina</taxon>
        <taxon>Agaricomycetes</taxon>
        <taxon>Agaricomycetidae</taxon>
        <taxon>Agaricales</taxon>
        <taxon>Agaricineae</taxon>
        <taxon>Bolbitiaceae</taxon>
        <taxon>Cyclocybe</taxon>
    </lineage>
</organism>
<dbReference type="EMBL" id="CACVBS010000036">
    <property type="protein sequence ID" value="CAA7262697.1"/>
    <property type="molecule type" value="Genomic_DNA"/>
</dbReference>
<feature type="compositionally biased region" description="Basic residues" evidence="1">
    <location>
        <begin position="107"/>
        <end position="116"/>
    </location>
</feature>
<feature type="region of interest" description="Disordered" evidence="1">
    <location>
        <begin position="103"/>
        <end position="220"/>
    </location>
</feature>
<sequence>MGPHDHLHARTQQQQQQQHREALRLALGSILASVSPSSTFDDADCFMAFVILNKKRPPFNPPSRSSSGACTPAFGMSSGAHTPANTPPVTGYYPLAHGPNSSEYLHPHHAYQHHGHAPLPPSRLGRSSSSNSPTESAIPSSSSSAHPSPRPGATGSADPVPLPFDLEPLPPAAVHATPSPTDDTKPVRPSISPLHSDHGSGSEGESGSSSQTGAGTPRAKFLQTLQSKSAWDALIHGSFS</sequence>
<gene>
    <name evidence="2" type="ORF">AAE3_LOCUS4843</name>
</gene>
<accession>A0A8S0XQ82</accession>
<proteinExistence type="predicted"/>
<protein>
    <submittedName>
        <fullName evidence="2">Uncharacterized protein</fullName>
    </submittedName>
</protein>
<feature type="compositionally biased region" description="Low complexity" evidence="1">
    <location>
        <begin position="122"/>
        <end position="153"/>
    </location>
</feature>
<comment type="caution">
    <text evidence="2">The sequence shown here is derived from an EMBL/GenBank/DDBJ whole genome shotgun (WGS) entry which is preliminary data.</text>
</comment>
<evidence type="ECO:0000256" key="1">
    <source>
        <dbReference type="SAM" id="MobiDB-lite"/>
    </source>
</evidence>
<keyword evidence="3" id="KW-1185">Reference proteome</keyword>
<name>A0A8S0XQ82_CYCAE</name>
<reference evidence="2 3" key="1">
    <citation type="submission" date="2020-01" db="EMBL/GenBank/DDBJ databases">
        <authorList>
            <person name="Gupta K D."/>
        </authorList>
    </citation>
    <scope>NUCLEOTIDE SEQUENCE [LARGE SCALE GENOMIC DNA]</scope>
</reference>